<protein>
    <recommendedName>
        <fullName evidence="3">Guanylate cyclase domain-containing protein</fullName>
    </recommendedName>
</protein>
<organism evidence="1 2">
    <name type="scientific">Legionella antarctica</name>
    <dbReference type="NCBI Taxonomy" id="2708020"/>
    <lineage>
        <taxon>Bacteria</taxon>
        <taxon>Pseudomonadati</taxon>
        <taxon>Pseudomonadota</taxon>
        <taxon>Gammaproteobacteria</taxon>
        <taxon>Legionellales</taxon>
        <taxon>Legionellaceae</taxon>
        <taxon>Legionella</taxon>
    </lineage>
</organism>
<dbReference type="RefSeq" id="WP_173235670.1">
    <property type="nucleotide sequence ID" value="NZ_AP022839.1"/>
</dbReference>
<accession>A0A6F8T0W4</accession>
<name>A0A6F8T0W4_9GAMM</name>
<reference evidence="1" key="1">
    <citation type="journal article" date="2020" name="Microbiol. Resour. Announc.">
        <title>Complete Genome Sequence of Novel Psychrotolerant Legionella Strain TUM19329, Isolated from Antarctic Lake Sediment.</title>
        <authorList>
            <person name="Shimada S."/>
            <person name="Nakai R."/>
            <person name="Aoki K."/>
            <person name="Shimoeda N."/>
            <person name="Ohno G."/>
            <person name="Miyazaki Y."/>
            <person name="Kudoh S."/>
            <person name="Imura S."/>
            <person name="Watanabe K."/>
            <person name="Ishii Y."/>
            <person name="Tateda K."/>
        </authorList>
    </citation>
    <scope>NUCLEOTIDE SEQUENCE [LARGE SCALE GENOMIC DNA]</scope>
    <source>
        <strain evidence="1">TUM19329</strain>
    </source>
</reference>
<dbReference type="AlphaFoldDB" id="A0A6F8T0W4"/>
<evidence type="ECO:0000313" key="1">
    <source>
        <dbReference type="EMBL" id="BCA93817.1"/>
    </source>
</evidence>
<proteinExistence type="predicted"/>
<evidence type="ECO:0000313" key="2">
    <source>
        <dbReference type="Proteomes" id="UP000502894"/>
    </source>
</evidence>
<dbReference type="Proteomes" id="UP000502894">
    <property type="component" value="Chromosome"/>
</dbReference>
<gene>
    <name evidence="1" type="ORF">TUM19329_01780</name>
</gene>
<evidence type="ECO:0008006" key="3">
    <source>
        <dbReference type="Google" id="ProtNLM"/>
    </source>
</evidence>
<sequence length="275" mass="31082">MTTLNYAQQLKNINPPQEKFIAFLDILGFSEFIKNNEHRTAIEKYQCMIRPMIDLSLTETAEQITKDSSWIEEVSKSDNYDNLEPKFDNVILQCGAMSDSVLLSTPDNTLRSLIILLATVRNLMAKLFFLGFPLRGAITSGWVTIDNQTPSSPNLNHHLAIGKPIVEAVDLEKKQKWSGCALHLSVTDCIGPAIVKLDPTLITLYEVPLKDGVKLMPVVNWLNGISDDEKNKFNDNSIASKFEMHNKKITEKEQDIIKNTISFFNHVEEKSLMNI</sequence>
<keyword evidence="2" id="KW-1185">Reference proteome</keyword>
<dbReference type="KEGG" id="lant:TUM19329_01780"/>
<dbReference type="EMBL" id="AP022839">
    <property type="protein sequence ID" value="BCA93817.1"/>
    <property type="molecule type" value="Genomic_DNA"/>
</dbReference>